<evidence type="ECO:0000256" key="1">
    <source>
        <dbReference type="SAM" id="MobiDB-lite"/>
    </source>
</evidence>
<reference evidence="2 3" key="1">
    <citation type="submission" date="2019-05" db="EMBL/GenBank/DDBJ databases">
        <title>Another draft genome of Portunus trituberculatus and its Hox gene families provides insights of decapod evolution.</title>
        <authorList>
            <person name="Jeong J.-H."/>
            <person name="Song I."/>
            <person name="Kim S."/>
            <person name="Choi T."/>
            <person name="Kim D."/>
            <person name="Ryu S."/>
            <person name="Kim W."/>
        </authorList>
    </citation>
    <scope>NUCLEOTIDE SEQUENCE [LARGE SCALE GENOMIC DNA]</scope>
    <source>
        <tissue evidence="2">Muscle</tissue>
    </source>
</reference>
<evidence type="ECO:0000313" key="3">
    <source>
        <dbReference type="Proteomes" id="UP000324222"/>
    </source>
</evidence>
<organism evidence="2 3">
    <name type="scientific">Portunus trituberculatus</name>
    <name type="common">Swimming crab</name>
    <name type="synonym">Neptunus trituberculatus</name>
    <dbReference type="NCBI Taxonomy" id="210409"/>
    <lineage>
        <taxon>Eukaryota</taxon>
        <taxon>Metazoa</taxon>
        <taxon>Ecdysozoa</taxon>
        <taxon>Arthropoda</taxon>
        <taxon>Crustacea</taxon>
        <taxon>Multicrustacea</taxon>
        <taxon>Malacostraca</taxon>
        <taxon>Eumalacostraca</taxon>
        <taxon>Eucarida</taxon>
        <taxon>Decapoda</taxon>
        <taxon>Pleocyemata</taxon>
        <taxon>Brachyura</taxon>
        <taxon>Eubrachyura</taxon>
        <taxon>Portunoidea</taxon>
        <taxon>Portunidae</taxon>
        <taxon>Portuninae</taxon>
        <taxon>Portunus</taxon>
    </lineage>
</organism>
<dbReference type="AlphaFoldDB" id="A0A5B7H437"/>
<proteinExistence type="predicted"/>
<evidence type="ECO:0000313" key="2">
    <source>
        <dbReference type="EMBL" id="MPC67351.1"/>
    </source>
</evidence>
<protein>
    <submittedName>
        <fullName evidence="2">Uncharacterized protein</fullName>
    </submittedName>
</protein>
<gene>
    <name evidence="2" type="ORF">E2C01_061526</name>
</gene>
<feature type="region of interest" description="Disordered" evidence="1">
    <location>
        <begin position="1"/>
        <end position="21"/>
    </location>
</feature>
<accession>A0A5B7H437</accession>
<keyword evidence="3" id="KW-1185">Reference proteome</keyword>
<dbReference type="EMBL" id="VSRR010026128">
    <property type="protein sequence ID" value="MPC67351.1"/>
    <property type="molecule type" value="Genomic_DNA"/>
</dbReference>
<dbReference type="Proteomes" id="UP000324222">
    <property type="component" value="Unassembled WGS sequence"/>
</dbReference>
<sequence>MKTNTPPMSPGPSDDNEDDENIDLGEIQEVIDLNEVNLEEMTEEEDMEEEETIVDMATTVFSKHEGMTLSTQVIKH</sequence>
<comment type="caution">
    <text evidence="2">The sequence shown here is derived from an EMBL/GenBank/DDBJ whole genome shotgun (WGS) entry which is preliminary data.</text>
</comment>
<name>A0A5B7H437_PORTR</name>